<sequence>MSCSPVTKPEYAKHELDLPSDTSDLVRQIGSEIGEAIRDSLLQTRHSSLSPSGCFGENTNFSDTKMSNATIIDASKLVLKSEKTAPSYYRGEAAEVAEQGFREEGITLENRSRELAVMFIRHFPDKKLSLVFKSKPAQLWTASEVQEKLDKMLREQKASRRIACQQTPKVLEPIDDSTSLSPHRSETATPAADNGALDKVLTMLEKALVCNAQSVRGGWSKNAYRQSRECRVCTSKDHSTTAHCNMYNLCFKCFSSGHMSFNCEKTVPRESTGRQGDDAPQGN</sequence>
<organism evidence="2 3">
    <name type="scientific">Labeo rohita</name>
    <name type="common">Indian major carp</name>
    <name type="synonym">Cyprinus rohita</name>
    <dbReference type="NCBI Taxonomy" id="84645"/>
    <lineage>
        <taxon>Eukaryota</taxon>
        <taxon>Metazoa</taxon>
        <taxon>Chordata</taxon>
        <taxon>Craniata</taxon>
        <taxon>Vertebrata</taxon>
        <taxon>Euteleostomi</taxon>
        <taxon>Actinopterygii</taxon>
        <taxon>Neopterygii</taxon>
        <taxon>Teleostei</taxon>
        <taxon>Ostariophysi</taxon>
        <taxon>Cypriniformes</taxon>
        <taxon>Cyprinidae</taxon>
        <taxon>Labeoninae</taxon>
        <taxon>Labeonini</taxon>
        <taxon>Labeo</taxon>
    </lineage>
</organism>
<proteinExistence type="predicted"/>
<comment type="caution">
    <text evidence="2">The sequence shown here is derived from an EMBL/GenBank/DDBJ whole genome shotgun (WGS) entry which is preliminary data.</text>
</comment>
<dbReference type="Proteomes" id="UP000830375">
    <property type="component" value="Unassembled WGS sequence"/>
</dbReference>
<evidence type="ECO:0000256" key="1">
    <source>
        <dbReference type="SAM" id="MobiDB-lite"/>
    </source>
</evidence>
<name>A0ABQ8L381_LABRO</name>
<keyword evidence="3" id="KW-1185">Reference proteome</keyword>
<accession>A0ABQ8L381</accession>
<evidence type="ECO:0000313" key="2">
    <source>
        <dbReference type="EMBL" id="KAI2645127.1"/>
    </source>
</evidence>
<dbReference type="EMBL" id="JACTAM010002317">
    <property type="protein sequence ID" value="KAI2645127.1"/>
    <property type="molecule type" value="Genomic_DNA"/>
</dbReference>
<gene>
    <name evidence="2" type="ORF">H4Q32_025663</name>
</gene>
<feature type="region of interest" description="Disordered" evidence="1">
    <location>
        <begin position="173"/>
        <end position="193"/>
    </location>
</feature>
<reference evidence="2 3" key="1">
    <citation type="submission" date="2022-01" db="EMBL/GenBank/DDBJ databases">
        <title>A high-quality chromosome-level genome assembly of rohu carp, Labeo rohita.</title>
        <authorList>
            <person name="Arick M.A. II"/>
            <person name="Hsu C.-Y."/>
            <person name="Magbanua Z."/>
            <person name="Pechanova O."/>
            <person name="Grover C."/>
            <person name="Miller E."/>
            <person name="Thrash A."/>
            <person name="Ezzel L."/>
            <person name="Alam S."/>
            <person name="Benzie J."/>
            <person name="Hamilton M."/>
            <person name="Karsi A."/>
            <person name="Lawrence M.L."/>
            <person name="Peterson D.G."/>
        </authorList>
    </citation>
    <scope>NUCLEOTIDE SEQUENCE [LARGE SCALE GENOMIC DNA]</scope>
    <source>
        <strain evidence="3">BAU-BD-2019</strain>
        <tissue evidence="2">Blood</tissue>
    </source>
</reference>
<evidence type="ECO:0000313" key="3">
    <source>
        <dbReference type="Proteomes" id="UP000830375"/>
    </source>
</evidence>
<protein>
    <submittedName>
        <fullName evidence="2">Gag polyprotein</fullName>
    </submittedName>
</protein>